<keyword evidence="3" id="KW-1185">Reference proteome</keyword>
<evidence type="ECO:0000313" key="3">
    <source>
        <dbReference type="Proteomes" id="UP000193387"/>
    </source>
</evidence>
<dbReference type="Proteomes" id="UP000193387">
    <property type="component" value="Unassembled WGS sequence"/>
</dbReference>
<evidence type="ECO:0000313" key="2">
    <source>
        <dbReference type="EMBL" id="ORW71808.1"/>
    </source>
</evidence>
<sequence>MQMASNDLPAPPADLPPPPPADAMPPAPPADAVPPADAPPPAPGALQQASEVSFTKQLWDAIQGQDVRGNGALDALGQPSVLS</sequence>
<feature type="compositionally biased region" description="Pro residues" evidence="1">
    <location>
        <begin position="9"/>
        <end position="43"/>
    </location>
</feature>
<accession>A0AAJ3NR42</accession>
<dbReference type="AlphaFoldDB" id="A0AAJ3NR42"/>
<evidence type="ECO:0008006" key="4">
    <source>
        <dbReference type="Google" id="ProtNLM"/>
    </source>
</evidence>
<comment type="caution">
    <text evidence="2">The sequence shown here is derived from an EMBL/GenBank/DDBJ whole genome shotgun (WGS) entry which is preliminary data.</text>
</comment>
<name>A0AAJ3NR42_9MYCO</name>
<organism evidence="2 3">
    <name type="scientific">Mycobacterium saskatchewanense</name>
    <dbReference type="NCBI Taxonomy" id="220927"/>
    <lineage>
        <taxon>Bacteria</taxon>
        <taxon>Bacillati</taxon>
        <taxon>Actinomycetota</taxon>
        <taxon>Actinomycetes</taxon>
        <taxon>Mycobacteriales</taxon>
        <taxon>Mycobacteriaceae</taxon>
        <taxon>Mycobacterium</taxon>
        <taxon>Mycobacterium simiae complex</taxon>
    </lineage>
</organism>
<protein>
    <recommendedName>
        <fullName evidence="4">Resuscitation-promoting factor RpfA</fullName>
    </recommendedName>
</protein>
<gene>
    <name evidence="2" type="ORF">AWC23_13745</name>
</gene>
<dbReference type="EMBL" id="LQPR01000028">
    <property type="protein sequence ID" value="ORW71808.1"/>
    <property type="molecule type" value="Genomic_DNA"/>
</dbReference>
<reference evidence="2 3" key="1">
    <citation type="submission" date="2016-01" db="EMBL/GenBank/DDBJ databases">
        <title>The new phylogeny of the genus Mycobacterium.</title>
        <authorList>
            <person name="Tarcisio F."/>
            <person name="Conor M."/>
            <person name="Antonella G."/>
            <person name="Elisabetta G."/>
            <person name="Giulia F.S."/>
            <person name="Sara T."/>
            <person name="Anna F."/>
            <person name="Clotilde B."/>
            <person name="Roberto B."/>
            <person name="Veronica D.S."/>
            <person name="Fabio R."/>
            <person name="Monica P."/>
            <person name="Olivier J."/>
            <person name="Enrico T."/>
            <person name="Nicola S."/>
        </authorList>
    </citation>
    <scope>NUCLEOTIDE SEQUENCE [LARGE SCALE GENOMIC DNA]</scope>
    <source>
        <strain evidence="2 3">DSM 44616</strain>
    </source>
</reference>
<feature type="region of interest" description="Disordered" evidence="1">
    <location>
        <begin position="1"/>
        <end position="52"/>
    </location>
</feature>
<evidence type="ECO:0000256" key="1">
    <source>
        <dbReference type="SAM" id="MobiDB-lite"/>
    </source>
</evidence>
<proteinExistence type="predicted"/>